<protein>
    <submittedName>
        <fullName evidence="1">Uncharacterized protein</fullName>
    </submittedName>
</protein>
<sequence>MVAANQLSSLGANRNGFSLLLSSRLYTTFIRPKFEYGLAIAKLKAKDLKKIEALQDRCLRLLVGGHPTSSTTVLRHITNLPSMRLRYDILITRFCRRFSFLDDEVCLLPLLVRDLPSSVLKDSLMQNRLFRSLPPTTLSDSQLRTFFRKDRQALFDVFCSSPARTQILVKACRPKLGVDPILYLPATRMERSRLIRWRMNWLPGRPKDCACSSRCQTTRNHFRVCPKIPTSLWCQLPTTDPPNHPIDVAITSLPKSSRSCPRYWPALLEILWIIEGLCNPDGDYADEPPAGSIWTSMAQPSSS</sequence>
<organism evidence="1 2">
    <name type="scientific">Apophysomyces ossiformis</name>
    <dbReference type="NCBI Taxonomy" id="679940"/>
    <lineage>
        <taxon>Eukaryota</taxon>
        <taxon>Fungi</taxon>
        <taxon>Fungi incertae sedis</taxon>
        <taxon>Mucoromycota</taxon>
        <taxon>Mucoromycotina</taxon>
        <taxon>Mucoromycetes</taxon>
        <taxon>Mucorales</taxon>
        <taxon>Mucorineae</taxon>
        <taxon>Mucoraceae</taxon>
        <taxon>Apophysomyces</taxon>
    </lineage>
</organism>
<dbReference type="EMBL" id="JABAYA010000237">
    <property type="protein sequence ID" value="KAF7721766.1"/>
    <property type="molecule type" value="Genomic_DNA"/>
</dbReference>
<accession>A0A8H7ELL6</accession>
<keyword evidence="2" id="KW-1185">Reference proteome</keyword>
<comment type="caution">
    <text evidence="1">The sequence shown here is derived from an EMBL/GenBank/DDBJ whole genome shotgun (WGS) entry which is preliminary data.</text>
</comment>
<gene>
    <name evidence="1" type="ORF">EC973_004160</name>
</gene>
<reference evidence="1" key="1">
    <citation type="submission" date="2020-01" db="EMBL/GenBank/DDBJ databases">
        <title>Genome Sequencing of Three Apophysomyces-Like Fungal Strains Confirms a Novel Fungal Genus in the Mucoromycota with divergent Burkholderia-like Endosymbiotic Bacteria.</title>
        <authorList>
            <person name="Stajich J.E."/>
            <person name="Macias A.M."/>
            <person name="Carter-House D."/>
            <person name="Lovett B."/>
            <person name="Kasson L.R."/>
            <person name="Berry K."/>
            <person name="Grigoriev I."/>
            <person name="Chang Y."/>
            <person name="Spatafora J."/>
            <person name="Kasson M.T."/>
        </authorList>
    </citation>
    <scope>NUCLEOTIDE SEQUENCE</scope>
    <source>
        <strain evidence="1">NRRL A-21654</strain>
    </source>
</reference>
<evidence type="ECO:0000313" key="1">
    <source>
        <dbReference type="EMBL" id="KAF7721766.1"/>
    </source>
</evidence>
<evidence type="ECO:0000313" key="2">
    <source>
        <dbReference type="Proteomes" id="UP000605846"/>
    </source>
</evidence>
<dbReference type="AlphaFoldDB" id="A0A8H7ELL6"/>
<dbReference type="OrthoDB" id="2284923at2759"/>
<proteinExistence type="predicted"/>
<name>A0A8H7ELL6_9FUNG</name>
<dbReference type="Proteomes" id="UP000605846">
    <property type="component" value="Unassembled WGS sequence"/>
</dbReference>